<dbReference type="Gene3D" id="3.90.550.10">
    <property type="entry name" value="Spore Coat Polysaccharide Biosynthesis Protein SpsA, Chain A"/>
    <property type="match status" value="1"/>
</dbReference>
<organism evidence="2">
    <name type="scientific">uncultured Desulfobacteraceae bacterium</name>
    <dbReference type="NCBI Taxonomy" id="218296"/>
    <lineage>
        <taxon>Bacteria</taxon>
        <taxon>Pseudomonadati</taxon>
        <taxon>Thermodesulfobacteriota</taxon>
        <taxon>Desulfobacteria</taxon>
        <taxon>Desulfobacterales</taxon>
        <taxon>Desulfobacteraceae</taxon>
        <taxon>environmental samples</taxon>
    </lineage>
</organism>
<dbReference type="PANTHER" id="PTHR43777">
    <property type="entry name" value="MOLYBDENUM COFACTOR CYTIDYLYLTRANSFERASE"/>
    <property type="match status" value="1"/>
</dbReference>
<sequence length="233" mass="25225">MSFKRNVSKNRGLKKNTAGIILAAGMSKRFGSPKQLARIQGERMINRVIDACLDSNLDPVVAVLGARFDAVLAAIGERVRSPRLAVARNFAYRQGLSASLRAGLGALKSPGPVMFVHGDQPFVSAAVINEMLEKFNASDKQICFPALGGKQKTPTLFSETFFFDLLGVTGDAGAREIIRQNLSEALVLEMKAPLPFFDIDTPEDLERVRSYLKNPAGISTSPGKSISKMTHST</sequence>
<evidence type="ECO:0000259" key="1">
    <source>
        <dbReference type="Pfam" id="PF12804"/>
    </source>
</evidence>
<dbReference type="Pfam" id="PF12804">
    <property type="entry name" value="NTP_transf_3"/>
    <property type="match status" value="1"/>
</dbReference>
<dbReference type="GO" id="GO:0016779">
    <property type="term" value="F:nucleotidyltransferase activity"/>
    <property type="evidence" value="ECO:0007669"/>
    <property type="project" value="UniProtKB-ARBA"/>
</dbReference>
<reference evidence="2" key="1">
    <citation type="submission" date="2019-01" db="EMBL/GenBank/DDBJ databases">
        <authorList>
            <consortium name="Genoscope - CEA"/>
            <person name="William W."/>
        </authorList>
    </citation>
    <scope>NUCLEOTIDE SEQUENCE</scope>
    <source>
        <strain evidence="2">CR-1</strain>
    </source>
</reference>
<dbReference type="InterPro" id="IPR025877">
    <property type="entry name" value="MobA-like_NTP_Trfase"/>
</dbReference>
<accession>A0A484HGR2</accession>
<feature type="domain" description="MobA-like NTP transferase" evidence="1">
    <location>
        <begin position="19"/>
        <end position="181"/>
    </location>
</feature>
<dbReference type="SUPFAM" id="SSF53448">
    <property type="entry name" value="Nucleotide-diphospho-sugar transferases"/>
    <property type="match status" value="1"/>
</dbReference>
<proteinExistence type="predicted"/>
<protein>
    <submittedName>
        <fullName evidence="2">Putative MobA-related glycosyltransferase</fullName>
    </submittedName>
</protein>
<dbReference type="InterPro" id="IPR029044">
    <property type="entry name" value="Nucleotide-diphossugar_trans"/>
</dbReference>
<keyword evidence="2" id="KW-0808">Transferase</keyword>
<dbReference type="EMBL" id="CAACVI010000012">
    <property type="protein sequence ID" value="VEN73671.1"/>
    <property type="molecule type" value="Genomic_DNA"/>
</dbReference>
<dbReference type="CDD" id="cd04182">
    <property type="entry name" value="GT_2_like_f"/>
    <property type="match status" value="1"/>
</dbReference>
<dbReference type="PANTHER" id="PTHR43777:SF1">
    <property type="entry name" value="MOLYBDENUM COFACTOR CYTIDYLYLTRANSFERASE"/>
    <property type="match status" value="1"/>
</dbReference>
<evidence type="ECO:0000313" key="2">
    <source>
        <dbReference type="EMBL" id="VEN73671.1"/>
    </source>
</evidence>
<gene>
    <name evidence="2" type="ORF">EPICR_20138</name>
</gene>
<dbReference type="AlphaFoldDB" id="A0A484HGR2"/>
<name>A0A484HGR2_9BACT</name>